<dbReference type="Gene3D" id="2.10.25.10">
    <property type="entry name" value="Laminin"/>
    <property type="match status" value="1"/>
</dbReference>
<protein>
    <submittedName>
        <fullName evidence="5">Delta and Notch-like epidermal growth factor-related receptor</fullName>
    </submittedName>
</protein>
<feature type="disulfide bond" evidence="1">
    <location>
        <begin position="16"/>
        <end position="26"/>
    </location>
</feature>
<evidence type="ECO:0000259" key="3">
    <source>
        <dbReference type="PROSITE" id="PS50026"/>
    </source>
</evidence>
<dbReference type="InterPro" id="IPR000742">
    <property type="entry name" value="EGF"/>
</dbReference>
<evidence type="ECO:0000256" key="1">
    <source>
        <dbReference type="PROSITE-ProRule" id="PRU00076"/>
    </source>
</evidence>
<keyword evidence="2" id="KW-1133">Transmembrane helix</keyword>
<dbReference type="GeneID" id="113147250"/>
<keyword evidence="4" id="KW-1185">Reference proteome</keyword>
<dbReference type="PROSITE" id="PS50026">
    <property type="entry name" value="EGF_3"/>
    <property type="match status" value="1"/>
</dbReference>
<feature type="disulfide bond" evidence="1">
    <location>
        <begin position="39"/>
        <end position="48"/>
    </location>
</feature>
<evidence type="ECO:0000313" key="5">
    <source>
        <dbReference type="RefSeq" id="XP_026192958.1"/>
    </source>
</evidence>
<gene>
    <name evidence="5" type="primary">LOC113147250</name>
</gene>
<sequence length="175" mass="18233">MCSNGCGIKSSTGIDCASALCSLGACLDTQTPPFYKCDCGDFFTGDNCETHNNPCTSKASNPCGQGTCTFAPGRGSGTVTCTCNDGYETAPGASMTTIKWGDSQVLQAAPCTVQSTRGMANIHFTLSSGELIFWWSVLAISLLVLTWCCYTVFSECCGSWSGAFRAAKAAKNAGL</sequence>
<dbReference type="AlphaFoldDB" id="A0A6P6RYK1"/>
<feature type="transmembrane region" description="Helical" evidence="2">
    <location>
        <begin position="131"/>
        <end position="153"/>
    </location>
</feature>
<keyword evidence="2" id="KW-0472">Membrane</keyword>
<organism evidence="4 5">
    <name type="scientific">Cyclospora cayetanensis</name>
    <dbReference type="NCBI Taxonomy" id="88456"/>
    <lineage>
        <taxon>Eukaryota</taxon>
        <taxon>Sar</taxon>
        <taxon>Alveolata</taxon>
        <taxon>Apicomplexa</taxon>
        <taxon>Conoidasida</taxon>
        <taxon>Coccidia</taxon>
        <taxon>Eucoccidiorida</taxon>
        <taxon>Eimeriorina</taxon>
        <taxon>Eimeriidae</taxon>
        <taxon>Cyclospora</taxon>
    </lineage>
</organism>
<dbReference type="OrthoDB" id="5953235at2759"/>
<comment type="caution">
    <text evidence="1">Lacks conserved residue(s) required for the propagation of feature annotation.</text>
</comment>
<name>A0A6P6RYK1_9EIME</name>
<dbReference type="SMART" id="SM00181">
    <property type="entry name" value="EGF"/>
    <property type="match status" value="2"/>
</dbReference>
<keyword evidence="2" id="KW-0812">Transmembrane</keyword>
<dbReference type="RefSeq" id="XP_026192958.1">
    <property type="nucleotide sequence ID" value="XM_026337173.1"/>
</dbReference>
<feature type="domain" description="EGF-like" evidence="3">
    <location>
        <begin position="12"/>
        <end position="49"/>
    </location>
</feature>
<accession>A0A6P6RYK1</accession>
<dbReference type="PROSITE" id="PS00022">
    <property type="entry name" value="EGF_1"/>
    <property type="match status" value="1"/>
</dbReference>
<evidence type="ECO:0000256" key="2">
    <source>
        <dbReference type="SAM" id="Phobius"/>
    </source>
</evidence>
<keyword evidence="1" id="KW-0245">EGF-like domain</keyword>
<evidence type="ECO:0000313" key="4">
    <source>
        <dbReference type="Proteomes" id="UP000515125"/>
    </source>
</evidence>
<dbReference type="Proteomes" id="UP000515125">
    <property type="component" value="Unplaced"/>
</dbReference>
<keyword evidence="1" id="KW-1015">Disulfide bond</keyword>
<proteinExistence type="predicted"/>
<reference evidence="5" key="1">
    <citation type="submission" date="2025-08" db="UniProtKB">
        <authorList>
            <consortium name="RefSeq"/>
        </authorList>
    </citation>
    <scope>IDENTIFICATION</scope>
</reference>